<dbReference type="PANTHER" id="PTHR12151">
    <property type="entry name" value="ELECTRON TRANSPORT PROTIN SCO1/SENC FAMILY MEMBER"/>
    <property type="match status" value="1"/>
</dbReference>
<feature type="domain" description="Thioredoxin" evidence="3">
    <location>
        <begin position="32"/>
        <end position="192"/>
    </location>
</feature>
<gene>
    <name evidence="4" type="ORF">NTG6680_2239</name>
</gene>
<keyword evidence="5" id="KW-1185">Reference proteome</keyword>
<organism evidence="4 5">
    <name type="scientific">Candidatus Nitrotoga arctica</name>
    <dbReference type="NCBI Taxonomy" id="453162"/>
    <lineage>
        <taxon>Bacteria</taxon>
        <taxon>Pseudomonadati</taxon>
        <taxon>Pseudomonadota</taxon>
        <taxon>Betaproteobacteria</taxon>
        <taxon>Nitrosomonadales</taxon>
        <taxon>Gallionellaceae</taxon>
        <taxon>Candidatus Nitrotoga</taxon>
    </lineage>
</organism>
<dbReference type="Pfam" id="PF02630">
    <property type="entry name" value="SCO1-SenC"/>
    <property type="match status" value="1"/>
</dbReference>
<evidence type="ECO:0000256" key="2">
    <source>
        <dbReference type="ARBA" id="ARBA00023008"/>
    </source>
</evidence>
<dbReference type="PANTHER" id="PTHR12151:SF25">
    <property type="entry name" value="LINALOOL DEHYDRATASE_ISOMERASE DOMAIN-CONTAINING PROTEIN"/>
    <property type="match status" value="1"/>
</dbReference>
<evidence type="ECO:0000259" key="3">
    <source>
        <dbReference type="PROSITE" id="PS51352"/>
    </source>
</evidence>
<dbReference type="CDD" id="cd02968">
    <property type="entry name" value="SCO"/>
    <property type="match status" value="1"/>
</dbReference>
<dbReference type="SUPFAM" id="SSF52833">
    <property type="entry name" value="Thioredoxin-like"/>
    <property type="match status" value="1"/>
</dbReference>
<evidence type="ECO:0000256" key="1">
    <source>
        <dbReference type="ARBA" id="ARBA00010996"/>
    </source>
</evidence>
<keyword evidence="2" id="KW-0186">Copper</keyword>
<evidence type="ECO:0000313" key="4">
    <source>
        <dbReference type="EMBL" id="CAG9933488.1"/>
    </source>
</evidence>
<evidence type="ECO:0000313" key="5">
    <source>
        <dbReference type="Proteomes" id="UP000839052"/>
    </source>
</evidence>
<reference evidence="4 5" key="1">
    <citation type="submission" date="2021-10" db="EMBL/GenBank/DDBJ databases">
        <authorList>
            <person name="Koch H."/>
        </authorList>
    </citation>
    <scope>NUCLEOTIDE SEQUENCE [LARGE SCALE GENOMIC DNA]</scope>
    <source>
        <strain evidence="4">6680</strain>
    </source>
</reference>
<protein>
    <submittedName>
        <fullName evidence="4">Cytochrome oxidase biogenesis protein Sco1/SenC/PrrC, copper metallochaperone</fullName>
    </submittedName>
</protein>
<dbReference type="InterPro" id="IPR013766">
    <property type="entry name" value="Thioredoxin_domain"/>
</dbReference>
<accession>A0ABM9C9Y8</accession>
<dbReference type="RefSeq" id="WP_239797261.1">
    <property type="nucleotide sequence ID" value="NZ_OU912926.1"/>
</dbReference>
<dbReference type="Gene3D" id="3.40.30.10">
    <property type="entry name" value="Glutaredoxin"/>
    <property type="match status" value="1"/>
</dbReference>
<dbReference type="PROSITE" id="PS51352">
    <property type="entry name" value="THIOREDOXIN_2"/>
    <property type="match status" value="1"/>
</dbReference>
<dbReference type="EMBL" id="OU912926">
    <property type="protein sequence ID" value="CAG9933488.1"/>
    <property type="molecule type" value="Genomic_DNA"/>
</dbReference>
<dbReference type="InterPro" id="IPR036249">
    <property type="entry name" value="Thioredoxin-like_sf"/>
</dbReference>
<proteinExistence type="inferred from homology"/>
<comment type="similarity">
    <text evidence="1">Belongs to the SCO1/2 family.</text>
</comment>
<name>A0ABM9C9Y8_9PROT</name>
<dbReference type="InterPro" id="IPR003782">
    <property type="entry name" value="SCO1/SenC"/>
</dbReference>
<dbReference type="Proteomes" id="UP000839052">
    <property type="component" value="Chromosome"/>
</dbReference>
<sequence length="195" mass="21939">MGNLLLLLFMTLLIGCEKSKLPTPFQAIDVSWRYIEKPVDFNLTDPNGKTRRLSDFKGKVVVLFFGYTHCPEICPTTLADLAQVMRLLDKDAEKVQVLFVTLDPERDTPKLLAEYVPSFHPSFLGLYGDAQTTAQVAKTFGVSYEKRVEKGSYTLDHSDGTYLIGTRGKPVLLSPYNQRAELLVQDIKLLLQTAH</sequence>